<comment type="catalytic activity">
    <reaction evidence="4">
        <text>L-threonyl-[protein] + ATP = O-phospho-L-threonyl-[protein] + ADP + H(+)</text>
        <dbReference type="Rhea" id="RHEA:46608"/>
        <dbReference type="Rhea" id="RHEA-COMP:11060"/>
        <dbReference type="Rhea" id="RHEA-COMP:11605"/>
        <dbReference type="ChEBI" id="CHEBI:15378"/>
        <dbReference type="ChEBI" id="CHEBI:30013"/>
        <dbReference type="ChEBI" id="CHEBI:30616"/>
        <dbReference type="ChEBI" id="CHEBI:61977"/>
        <dbReference type="ChEBI" id="CHEBI:456216"/>
    </reaction>
</comment>
<dbReference type="SUPFAM" id="SSF56112">
    <property type="entry name" value="Protein kinase-like (PK-like)"/>
    <property type="match status" value="1"/>
</dbReference>
<dbReference type="EMBL" id="CAKMRJ010002223">
    <property type="protein sequence ID" value="CAH1426977.1"/>
    <property type="molecule type" value="Genomic_DNA"/>
</dbReference>
<reference evidence="6 7" key="1">
    <citation type="submission" date="2022-01" db="EMBL/GenBank/DDBJ databases">
        <authorList>
            <person name="Xiong W."/>
            <person name="Schranz E."/>
        </authorList>
    </citation>
    <scope>NUCLEOTIDE SEQUENCE [LARGE SCALE GENOMIC DNA]</scope>
</reference>
<dbReference type="Gene3D" id="1.10.510.10">
    <property type="entry name" value="Transferase(Phosphotransferase) domain 1"/>
    <property type="match status" value="1"/>
</dbReference>
<evidence type="ECO:0000313" key="6">
    <source>
        <dbReference type="EMBL" id="CAH1426977.1"/>
    </source>
</evidence>
<proteinExistence type="predicted"/>
<dbReference type="PROSITE" id="PS00108">
    <property type="entry name" value="PROTEIN_KINASE_ST"/>
    <property type="match status" value="1"/>
</dbReference>
<evidence type="ECO:0000256" key="1">
    <source>
        <dbReference type="ARBA" id="ARBA00022741"/>
    </source>
</evidence>
<dbReference type="Proteomes" id="UP001157418">
    <property type="component" value="Unassembled WGS sequence"/>
</dbReference>
<dbReference type="InterPro" id="IPR045274">
    <property type="entry name" value="WAK-like"/>
</dbReference>
<dbReference type="InterPro" id="IPR000719">
    <property type="entry name" value="Prot_kinase_dom"/>
</dbReference>
<evidence type="ECO:0000259" key="5">
    <source>
        <dbReference type="PROSITE" id="PS50011"/>
    </source>
</evidence>
<keyword evidence="1" id="KW-0547">Nucleotide-binding</keyword>
<dbReference type="PANTHER" id="PTHR27005:SF400">
    <property type="entry name" value="PROTEIN KINASE DOMAIN-CONTAINING PROTEIN"/>
    <property type="match status" value="1"/>
</dbReference>
<evidence type="ECO:0000256" key="2">
    <source>
        <dbReference type="ARBA" id="ARBA00022840"/>
    </source>
</evidence>
<keyword evidence="7" id="KW-1185">Reference proteome</keyword>
<protein>
    <recommendedName>
        <fullName evidence="5">Protein kinase domain-containing protein</fullName>
    </recommendedName>
</protein>
<dbReference type="GO" id="GO:0007166">
    <property type="term" value="P:cell surface receptor signaling pathway"/>
    <property type="evidence" value="ECO:0007669"/>
    <property type="project" value="InterPro"/>
</dbReference>
<dbReference type="GO" id="GO:0005524">
    <property type="term" value="F:ATP binding"/>
    <property type="evidence" value="ECO:0007669"/>
    <property type="project" value="UniProtKB-KW"/>
</dbReference>
<keyword evidence="2" id="KW-0067">ATP-binding</keyword>
<evidence type="ECO:0000256" key="4">
    <source>
        <dbReference type="ARBA" id="ARBA00047951"/>
    </source>
</evidence>
<evidence type="ECO:0000256" key="3">
    <source>
        <dbReference type="ARBA" id="ARBA00047558"/>
    </source>
</evidence>
<feature type="domain" description="Protein kinase" evidence="5">
    <location>
        <begin position="1"/>
        <end position="103"/>
    </location>
</feature>
<dbReference type="AlphaFoldDB" id="A0AAU9MMD3"/>
<name>A0AAU9MMD3_9ASTR</name>
<comment type="catalytic activity">
    <reaction evidence="3">
        <text>L-seryl-[protein] + ATP = O-phospho-L-seryl-[protein] + ADP + H(+)</text>
        <dbReference type="Rhea" id="RHEA:17989"/>
        <dbReference type="Rhea" id="RHEA-COMP:9863"/>
        <dbReference type="Rhea" id="RHEA-COMP:11604"/>
        <dbReference type="ChEBI" id="CHEBI:15378"/>
        <dbReference type="ChEBI" id="CHEBI:29999"/>
        <dbReference type="ChEBI" id="CHEBI:30616"/>
        <dbReference type="ChEBI" id="CHEBI:83421"/>
        <dbReference type="ChEBI" id="CHEBI:456216"/>
    </reaction>
</comment>
<comment type="caution">
    <text evidence="6">The sequence shown here is derived from an EMBL/GenBank/DDBJ whole genome shotgun (WGS) entry which is preliminary data.</text>
</comment>
<dbReference type="InterPro" id="IPR011009">
    <property type="entry name" value="Kinase-like_dom_sf"/>
</dbReference>
<dbReference type="PANTHER" id="PTHR27005">
    <property type="entry name" value="WALL-ASSOCIATED RECEPTOR KINASE-LIKE 21"/>
    <property type="match status" value="1"/>
</dbReference>
<dbReference type="Pfam" id="PF00069">
    <property type="entry name" value="Pkinase"/>
    <property type="match status" value="1"/>
</dbReference>
<evidence type="ECO:0000313" key="7">
    <source>
        <dbReference type="Proteomes" id="UP001157418"/>
    </source>
</evidence>
<dbReference type="InterPro" id="IPR008271">
    <property type="entry name" value="Ser/Thr_kinase_AS"/>
</dbReference>
<gene>
    <name evidence="6" type="ORF">LVIROSA_LOCUS14029</name>
</gene>
<accession>A0AAU9MMD3</accession>
<dbReference type="GO" id="GO:0005886">
    <property type="term" value="C:plasma membrane"/>
    <property type="evidence" value="ECO:0007669"/>
    <property type="project" value="TreeGrafter"/>
</dbReference>
<dbReference type="PROSITE" id="PS50011">
    <property type="entry name" value="PROTEIN_KINASE_DOM"/>
    <property type="match status" value="1"/>
</dbReference>
<organism evidence="6 7">
    <name type="scientific">Lactuca virosa</name>
    <dbReference type="NCBI Taxonomy" id="75947"/>
    <lineage>
        <taxon>Eukaryota</taxon>
        <taxon>Viridiplantae</taxon>
        <taxon>Streptophyta</taxon>
        <taxon>Embryophyta</taxon>
        <taxon>Tracheophyta</taxon>
        <taxon>Spermatophyta</taxon>
        <taxon>Magnoliopsida</taxon>
        <taxon>eudicotyledons</taxon>
        <taxon>Gunneridae</taxon>
        <taxon>Pentapetalae</taxon>
        <taxon>asterids</taxon>
        <taxon>campanulids</taxon>
        <taxon>Asterales</taxon>
        <taxon>Asteraceae</taxon>
        <taxon>Cichorioideae</taxon>
        <taxon>Cichorieae</taxon>
        <taxon>Lactucinae</taxon>
        <taxon>Lactuca</taxon>
    </lineage>
</organism>
<dbReference type="GO" id="GO:0004674">
    <property type="term" value="F:protein serine/threonine kinase activity"/>
    <property type="evidence" value="ECO:0007669"/>
    <property type="project" value="TreeGrafter"/>
</dbReference>
<sequence length="103" mass="11253">MVAAEAASTLAYIHSHATAPIIHRDVKSANILFDDDFSAKLSDIGISKLFSIKEENVNNVVQGTLGYLDPEYQHTGNLNEKSDVYSFGVVLAELITGKKKPFL</sequence>